<gene>
    <name evidence="1" type="ORF">A3A90_01270</name>
</gene>
<protein>
    <recommendedName>
        <fullName evidence="3">NlpC/P60 domain-containing protein</fullName>
    </recommendedName>
</protein>
<organism evidence="1 2">
    <name type="scientific">Candidatus Zambryskibacteria bacterium RIFCSPLOWO2_01_FULL_35_19</name>
    <dbReference type="NCBI Taxonomy" id="1802757"/>
    <lineage>
        <taxon>Bacteria</taxon>
        <taxon>Candidatus Zambryskiibacteriota</taxon>
    </lineage>
</organism>
<comment type="caution">
    <text evidence="1">The sequence shown here is derived from an EMBL/GenBank/DDBJ whole genome shotgun (WGS) entry which is preliminary data.</text>
</comment>
<reference evidence="1 2" key="1">
    <citation type="journal article" date="2016" name="Nat. Commun.">
        <title>Thousands of microbial genomes shed light on interconnected biogeochemical processes in an aquifer system.</title>
        <authorList>
            <person name="Anantharaman K."/>
            <person name="Brown C.T."/>
            <person name="Hug L.A."/>
            <person name="Sharon I."/>
            <person name="Castelle C.J."/>
            <person name="Probst A.J."/>
            <person name="Thomas B.C."/>
            <person name="Singh A."/>
            <person name="Wilkins M.J."/>
            <person name="Karaoz U."/>
            <person name="Brodie E.L."/>
            <person name="Williams K.H."/>
            <person name="Hubbard S.S."/>
            <person name="Banfield J.F."/>
        </authorList>
    </citation>
    <scope>NUCLEOTIDE SEQUENCE [LARGE SCALE GENOMIC DNA]</scope>
</reference>
<dbReference type="EMBL" id="MHWA01000014">
    <property type="protein sequence ID" value="OHB01461.1"/>
    <property type="molecule type" value="Genomic_DNA"/>
</dbReference>
<dbReference type="AlphaFoldDB" id="A0A1G2TW03"/>
<evidence type="ECO:0000313" key="1">
    <source>
        <dbReference type="EMBL" id="OHB01461.1"/>
    </source>
</evidence>
<proteinExistence type="predicted"/>
<evidence type="ECO:0000313" key="2">
    <source>
        <dbReference type="Proteomes" id="UP000178404"/>
    </source>
</evidence>
<name>A0A1G2TW03_9BACT</name>
<dbReference type="Proteomes" id="UP000178404">
    <property type="component" value="Unassembled WGS sequence"/>
</dbReference>
<evidence type="ECO:0008006" key="3">
    <source>
        <dbReference type="Google" id="ProtNLM"/>
    </source>
</evidence>
<accession>A0A1G2TW03</accession>
<sequence>MKKDKKQKVTPLLKKTYITTIENSIGSKMFCNLYAKVNGKNIDITRGGDLSCAVFVSSILFLFKLIKERHATVSSTIKDLKQSGWIEIEKPKIGCVLVWEEKKFKSGEKHKHIGFYIGKEKAISNNTKLKYPTKHMWDKFDRRKVELILWNLKLK</sequence>